<accession>A0A0K8V9X9</accession>
<feature type="region of interest" description="Disordered" evidence="1">
    <location>
        <begin position="641"/>
        <end position="676"/>
    </location>
</feature>
<reference evidence="2" key="1">
    <citation type="submission" date="2015-06" db="EMBL/GenBank/DDBJ databases">
        <authorList>
            <person name="Hoefler B.C."/>
            <person name="Straight P.D."/>
        </authorList>
    </citation>
    <scope>NUCLEOTIDE SEQUENCE</scope>
</reference>
<feature type="compositionally biased region" description="Polar residues" evidence="1">
    <location>
        <begin position="886"/>
        <end position="895"/>
    </location>
</feature>
<proteinExistence type="predicted"/>
<name>A0A0K8V9X9_BACLA</name>
<feature type="compositionally biased region" description="Polar residues" evidence="1">
    <location>
        <begin position="417"/>
        <end position="449"/>
    </location>
</feature>
<feature type="compositionally biased region" description="Polar residues" evidence="1">
    <location>
        <begin position="642"/>
        <end position="676"/>
    </location>
</feature>
<organism evidence="2">
    <name type="scientific">Bactrocera latifrons</name>
    <name type="common">Malaysian fruit fly</name>
    <name type="synonym">Chaetodacus latifrons</name>
    <dbReference type="NCBI Taxonomy" id="174628"/>
    <lineage>
        <taxon>Eukaryota</taxon>
        <taxon>Metazoa</taxon>
        <taxon>Ecdysozoa</taxon>
        <taxon>Arthropoda</taxon>
        <taxon>Hexapoda</taxon>
        <taxon>Insecta</taxon>
        <taxon>Pterygota</taxon>
        <taxon>Neoptera</taxon>
        <taxon>Endopterygota</taxon>
        <taxon>Diptera</taxon>
        <taxon>Brachycera</taxon>
        <taxon>Muscomorpha</taxon>
        <taxon>Tephritoidea</taxon>
        <taxon>Tephritidae</taxon>
        <taxon>Bactrocera</taxon>
        <taxon>Bactrocera</taxon>
    </lineage>
</organism>
<feature type="region of interest" description="Disordered" evidence="1">
    <location>
        <begin position="823"/>
        <end position="924"/>
    </location>
</feature>
<sequence>MNRIEIVNLIDLSIEDDDKQIQTLHQSNASPSSLHNPEQSIMECTLPDVLIVENEGRESLDNNPFDLAQKLSTRPEDPFDIVEKEACVKARYSMQPQNEVKVGKLLSLSDDNILDDDGTCPVKETATLEKTDIKNIIDMSASNCSLSIYHSALVHELDSESPPISMSIKSTPDTCSSAIESDESSANSADGYSARIRKAMENRKRLLKLSIANSTFNSPLSCRSRQTDSGFSTAFSAAAHFSDYMLATESPLKLVDDDLLREEPPKLSNAENDFEADLEMLSIPMLRKLPSPVPEETSLLTREAEEVMPAPQNLTVPDLSALREKLRAKRVEACNGHDVVSLIDNLKSLLCDNQIVDDDKKEKANCLLKKLSTALNTEKCEDNNDELIKNVHDSEPSTQVPQTIVRQGTFDMELETKSNNGCDKTSGTAASNDDNSQMPHSIQSTQCSPPTKEMPEVMLKSSGTFDGEPVTERDNLLLPHVNALSPITSPIFKPSLQNTAATNPDVNDIIEQIGKLLEQHQIATQAPNMDATKGINSSGNNPLQQSTMCNPTFIVVMPTNSVQPTNIRDNNTSNCNVALDDMDSNIVPRRRAQSLSIHDKVKFVQLPIRSQASPYITGEVQSPLIEGVSQINTSIVEMKTPIRSTQRRNSFSSGTPHTPLSSLTQGAGATNSRRLQNTSTIQSRYSLGPSKLQEHESQQHAVMHPISRTNLNVFKPDLKKRTKTLTTKTSIMASNGPLKAVMPIKKVAPMLTTTIATPEGSNVNSRIPSQTINMETSMNLLTMAGKLSNTSTPMPPTRSGEQISGFPNACSTPAICSIARRPNGTITKKNPRFSVSTPSKLQQPLANTSGVKKRALPELTKIKSPVRSRKSLSGLSVPVVRGRQSMVKQQNASKQTTSRLTTRLSTRSSLCPASTSTNKENKKP</sequence>
<protein>
    <submittedName>
        <fullName evidence="2">Uncharacterized protein</fullName>
    </submittedName>
</protein>
<evidence type="ECO:0000313" key="2">
    <source>
        <dbReference type="EMBL" id="JAI35350.1"/>
    </source>
</evidence>
<feature type="compositionally biased region" description="Low complexity" evidence="1">
    <location>
        <begin position="896"/>
        <end position="910"/>
    </location>
</feature>
<gene>
    <name evidence="2" type="ORF">c0_g1_i1</name>
</gene>
<feature type="region of interest" description="Disordered" evidence="1">
    <location>
        <begin position="162"/>
        <end position="187"/>
    </location>
</feature>
<evidence type="ECO:0000256" key="1">
    <source>
        <dbReference type="SAM" id="MobiDB-lite"/>
    </source>
</evidence>
<dbReference type="AlphaFoldDB" id="A0A0K8V9X9"/>
<dbReference type="OrthoDB" id="7970201at2759"/>
<dbReference type="EMBL" id="GDHF01016964">
    <property type="protein sequence ID" value="JAI35350.1"/>
    <property type="molecule type" value="Transcribed_RNA"/>
</dbReference>
<feature type="region of interest" description="Disordered" evidence="1">
    <location>
        <begin position="415"/>
        <end position="452"/>
    </location>
</feature>
<feature type="compositionally biased region" description="Polar residues" evidence="1">
    <location>
        <begin position="824"/>
        <end position="850"/>
    </location>
</feature>